<accession>A0A8B5YC83</accession>
<organism evidence="2 3">
    <name type="scientific">Bacillus licheniformis</name>
    <dbReference type="NCBI Taxonomy" id="1402"/>
    <lineage>
        <taxon>Bacteria</taxon>
        <taxon>Bacillati</taxon>
        <taxon>Bacillota</taxon>
        <taxon>Bacilli</taxon>
        <taxon>Bacillales</taxon>
        <taxon>Bacillaceae</taxon>
        <taxon>Bacillus</taxon>
    </lineage>
</organism>
<evidence type="ECO:0008006" key="5">
    <source>
        <dbReference type="Google" id="ProtNLM"/>
    </source>
</evidence>
<dbReference type="EMBL" id="NILC01000023">
    <property type="protein sequence ID" value="TWL27572.1"/>
    <property type="molecule type" value="Genomic_DNA"/>
</dbReference>
<reference evidence="2 3" key="1">
    <citation type="submission" date="2019-06" db="EMBL/GenBank/DDBJ databases">
        <title>Genome sequence analysis of &gt;100 Bacillus licheniformis strains suggests intrinsic resistance to this species.</title>
        <authorList>
            <person name="Wels M."/>
            <person name="Siezen R.J."/>
            <person name="Johansen E."/>
            <person name="Stuer-Lauridsen B."/>
            <person name="Bjerre K."/>
            <person name="Nielsen B.K.K."/>
        </authorList>
    </citation>
    <scope>NUCLEOTIDE SEQUENCE [LARGE SCALE GENOMIC DNA]</scope>
    <source>
        <strain evidence="2 3">BAC-16736</strain>
    </source>
</reference>
<dbReference type="Proteomes" id="UP000595038">
    <property type="component" value="Chromosome"/>
</dbReference>
<dbReference type="Proteomes" id="UP000435910">
    <property type="component" value="Unassembled WGS sequence"/>
</dbReference>
<dbReference type="RefSeq" id="WP_009329892.1">
    <property type="nucleotide sequence ID" value="NZ_BEXU01000002.1"/>
</dbReference>
<reference evidence="1 4" key="2">
    <citation type="submission" date="2020-12" db="EMBL/GenBank/DDBJ databases">
        <title>FDA dAtabase for Regulatory Grade micrObial Sequences (FDA-ARGOS): Supporting development and validation of Infectious Disease Dx tests.</title>
        <authorList>
            <person name="Nelson B."/>
            <person name="Plummer A."/>
            <person name="Tallon L."/>
            <person name="Sadzewicz L."/>
            <person name="Zhao X."/>
            <person name="Boylan J."/>
            <person name="Ott S."/>
            <person name="Bowen H."/>
            <person name="Vavikolanu K."/>
            <person name="Mehta A."/>
            <person name="Aluvathingal J."/>
            <person name="Nadendla S."/>
            <person name="Myers T."/>
            <person name="Yan Y."/>
            <person name="Sichtig H."/>
        </authorList>
    </citation>
    <scope>NUCLEOTIDE SEQUENCE [LARGE SCALE GENOMIC DNA]</scope>
    <source>
        <strain evidence="1 4">FDAARGOS_923</strain>
    </source>
</reference>
<evidence type="ECO:0000313" key="4">
    <source>
        <dbReference type="Proteomes" id="UP000595038"/>
    </source>
</evidence>
<name>A0A8B5YC83_BACLI</name>
<protein>
    <recommendedName>
        <fullName evidence="5">DUF1257 domain-containing protein</fullName>
    </recommendedName>
</protein>
<proteinExistence type="predicted"/>
<sequence length="147" mass="16502">MSIEIVLLPVAIAATQAIASYLAENESGRLYTMPTVMKDEDLLKKALDQNGCKTIELGTTNVEAIMEDSAVTFHLTEEGTFKAAFDRSVDKNQAREFIDQIEEEYKRILQQETYLKLIEKAEHEGLVLENETVTNENSVVLTFKVNG</sequence>
<dbReference type="EMBL" id="CP065647">
    <property type="protein sequence ID" value="QPR73506.1"/>
    <property type="molecule type" value="Genomic_DNA"/>
</dbReference>
<gene>
    <name evidence="2" type="ORF">CHCC16736_2893</name>
    <name evidence="1" type="ORF">I6G80_04355</name>
</gene>
<evidence type="ECO:0000313" key="2">
    <source>
        <dbReference type="EMBL" id="TWL27572.1"/>
    </source>
</evidence>
<dbReference type="AlphaFoldDB" id="A0A8B5YC83"/>
<evidence type="ECO:0000313" key="1">
    <source>
        <dbReference type="EMBL" id="QPR73506.1"/>
    </source>
</evidence>
<evidence type="ECO:0000313" key="3">
    <source>
        <dbReference type="Proteomes" id="UP000435910"/>
    </source>
</evidence>
<dbReference type="GeneID" id="92859254"/>